<name>A0A1L9T2A5_9EURO</name>
<dbReference type="RefSeq" id="XP_040697372.1">
    <property type="nucleotide sequence ID" value="XM_040848216.1"/>
</dbReference>
<reference evidence="2" key="1">
    <citation type="journal article" date="2017" name="Genome Biol.">
        <title>Comparative genomics reveals high biological diversity and specific adaptations in the industrially and medically important fungal genus Aspergillus.</title>
        <authorList>
            <person name="de Vries R.P."/>
            <person name="Riley R."/>
            <person name="Wiebenga A."/>
            <person name="Aguilar-Osorio G."/>
            <person name="Amillis S."/>
            <person name="Uchima C.A."/>
            <person name="Anderluh G."/>
            <person name="Asadollahi M."/>
            <person name="Askin M."/>
            <person name="Barry K."/>
            <person name="Battaglia E."/>
            <person name="Bayram O."/>
            <person name="Benocci T."/>
            <person name="Braus-Stromeyer S.A."/>
            <person name="Caldana C."/>
            <person name="Canovas D."/>
            <person name="Cerqueira G.C."/>
            <person name="Chen F."/>
            <person name="Chen W."/>
            <person name="Choi C."/>
            <person name="Clum A."/>
            <person name="Dos Santos R.A."/>
            <person name="Damasio A.R."/>
            <person name="Diallinas G."/>
            <person name="Emri T."/>
            <person name="Fekete E."/>
            <person name="Flipphi M."/>
            <person name="Freyberg S."/>
            <person name="Gallo A."/>
            <person name="Gournas C."/>
            <person name="Habgood R."/>
            <person name="Hainaut M."/>
            <person name="Harispe M.L."/>
            <person name="Henrissat B."/>
            <person name="Hilden K.S."/>
            <person name="Hope R."/>
            <person name="Hossain A."/>
            <person name="Karabika E."/>
            <person name="Karaffa L."/>
            <person name="Karanyi Z."/>
            <person name="Krasevec N."/>
            <person name="Kuo A."/>
            <person name="Kusch H."/>
            <person name="LaButti K."/>
            <person name="Lagendijk E.L."/>
            <person name="Lapidus A."/>
            <person name="Levasseur A."/>
            <person name="Lindquist E."/>
            <person name="Lipzen A."/>
            <person name="Logrieco A.F."/>
            <person name="MacCabe A."/>
            <person name="Maekelae M.R."/>
            <person name="Malavazi I."/>
            <person name="Melin P."/>
            <person name="Meyer V."/>
            <person name="Mielnichuk N."/>
            <person name="Miskei M."/>
            <person name="Molnar A.P."/>
            <person name="Mule G."/>
            <person name="Ngan C.Y."/>
            <person name="Orejas M."/>
            <person name="Orosz E."/>
            <person name="Ouedraogo J.P."/>
            <person name="Overkamp K.M."/>
            <person name="Park H.-S."/>
            <person name="Perrone G."/>
            <person name="Piumi F."/>
            <person name="Punt P.J."/>
            <person name="Ram A.F."/>
            <person name="Ramon A."/>
            <person name="Rauscher S."/>
            <person name="Record E."/>
            <person name="Riano-Pachon D.M."/>
            <person name="Robert V."/>
            <person name="Roehrig J."/>
            <person name="Ruller R."/>
            <person name="Salamov A."/>
            <person name="Salih N.S."/>
            <person name="Samson R.A."/>
            <person name="Sandor E."/>
            <person name="Sanguinetti M."/>
            <person name="Schuetze T."/>
            <person name="Sepcic K."/>
            <person name="Shelest E."/>
            <person name="Sherlock G."/>
            <person name="Sophianopoulou V."/>
            <person name="Squina F.M."/>
            <person name="Sun H."/>
            <person name="Susca A."/>
            <person name="Todd R.B."/>
            <person name="Tsang A."/>
            <person name="Unkles S.E."/>
            <person name="van de Wiele N."/>
            <person name="van Rossen-Uffink D."/>
            <person name="Oliveira J.V."/>
            <person name="Vesth T.C."/>
            <person name="Visser J."/>
            <person name="Yu J.-H."/>
            <person name="Zhou M."/>
            <person name="Andersen M.R."/>
            <person name="Archer D.B."/>
            <person name="Baker S.E."/>
            <person name="Benoit I."/>
            <person name="Brakhage A.A."/>
            <person name="Braus G.H."/>
            <person name="Fischer R."/>
            <person name="Frisvad J.C."/>
            <person name="Goldman G.H."/>
            <person name="Houbraken J."/>
            <person name="Oakley B."/>
            <person name="Pocsi I."/>
            <person name="Scazzocchio C."/>
            <person name="Seiboth B."/>
            <person name="vanKuyk P.A."/>
            <person name="Wortman J."/>
            <person name="Dyer P.S."/>
            <person name="Grigoriev I.V."/>
        </authorList>
    </citation>
    <scope>NUCLEOTIDE SEQUENCE [LARGE SCALE GENOMIC DNA]</scope>
    <source>
        <strain evidence="2">CBS 593.65</strain>
    </source>
</reference>
<dbReference type="SUPFAM" id="SSF48150">
    <property type="entry name" value="DNA-glycosylase"/>
    <property type="match status" value="1"/>
</dbReference>
<dbReference type="GeneID" id="63764289"/>
<dbReference type="VEuPathDB" id="FungiDB:ASPSYDRAFT_51058"/>
<organism evidence="1 2">
    <name type="scientific">Aspergillus sydowii CBS 593.65</name>
    <dbReference type="NCBI Taxonomy" id="1036612"/>
    <lineage>
        <taxon>Eukaryota</taxon>
        <taxon>Fungi</taxon>
        <taxon>Dikarya</taxon>
        <taxon>Ascomycota</taxon>
        <taxon>Pezizomycotina</taxon>
        <taxon>Eurotiomycetes</taxon>
        <taxon>Eurotiomycetidae</taxon>
        <taxon>Eurotiales</taxon>
        <taxon>Aspergillaceae</taxon>
        <taxon>Aspergillus</taxon>
        <taxon>Aspergillus subgen. Nidulantes</taxon>
    </lineage>
</organism>
<sequence length="144" mass="16331">MPEKGRIYAQELGIDLNSSDETEYFKWFLACLLFGKPVQQGVASRTYSEMVNEGITSPEDIQQAGWDRLVEILDEGHYVRYDYSTADKLLDVAAAIKEHGSFGNFLHECKSVEDVSSRLQEIKGVGPKTVEIFMRDMAPVLEYE</sequence>
<proteinExistence type="predicted"/>
<dbReference type="OrthoDB" id="4177018at2759"/>
<evidence type="ECO:0008006" key="3">
    <source>
        <dbReference type="Google" id="ProtNLM"/>
    </source>
</evidence>
<dbReference type="Proteomes" id="UP000184356">
    <property type="component" value="Unassembled WGS sequence"/>
</dbReference>
<evidence type="ECO:0000313" key="1">
    <source>
        <dbReference type="EMBL" id="OJJ53566.1"/>
    </source>
</evidence>
<evidence type="ECO:0000313" key="2">
    <source>
        <dbReference type="Proteomes" id="UP000184356"/>
    </source>
</evidence>
<dbReference type="InterPro" id="IPR011257">
    <property type="entry name" value="DNA_glycosylase"/>
</dbReference>
<dbReference type="Gene3D" id="1.10.340.30">
    <property type="entry name" value="Hypothetical protein, domain 2"/>
    <property type="match status" value="1"/>
</dbReference>
<keyword evidence="2" id="KW-1185">Reference proteome</keyword>
<dbReference type="EMBL" id="KV878597">
    <property type="protein sequence ID" value="OJJ53566.1"/>
    <property type="molecule type" value="Genomic_DNA"/>
</dbReference>
<protein>
    <recommendedName>
        <fullName evidence="3">DNA methylase</fullName>
    </recommendedName>
</protein>
<dbReference type="GO" id="GO:0006281">
    <property type="term" value="P:DNA repair"/>
    <property type="evidence" value="ECO:0007669"/>
    <property type="project" value="InterPro"/>
</dbReference>
<dbReference type="AlphaFoldDB" id="A0A1L9T2A5"/>
<gene>
    <name evidence="1" type="ORF">ASPSYDRAFT_51058</name>
</gene>
<dbReference type="GO" id="GO:0003824">
    <property type="term" value="F:catalytic activity"/>
    <property type="evidence" value="ECO:0007669"/>
    <property type="project" value="InterPro"/>
</dbReference>
<accession>A0A1L9T2A5</accession>